<reference evidence="2" key="2">
    <citation type="journal article" date="2015" name="Fish Shellfish Immunol.">
        <title>Early steps in the European eel (Anguilla anguilla)-Vibrio vulnificus interaction in the gills: Role of the RtxA13 toxin.</title>
        <authorList>
            <person name="Callol A."/>
            <person name="Pajuelo D."/>
            <person name="Ebbesson L."/>
            <person name="Teles M."/>
            <person name="MacKenzie S."/>
            <person name="Amaro C."/>
        </authorList>
    </citation>
    <scope>NUCLEOTIDE SEQUENCE</scope>
</reference>
<feature type="transmembrane region" description="Helical" evidence="1">
    <location>
        <begin position="24"/>
        <end position="44"/>
    </location>
</feature>
<dbReference type="EMBL" id="GBXM01017499">
    <property type="protein sequence ID" value="JAH91078.1"/>
    <property type="molecule type" value="Transcribed_RNA"/>
</dbReference>
<proteinExistence type="predicted"/>
<reference evidence="2" key="1">
    <citation type="submission" date="2014-11" db="EMBL/GenBank/DDBJ databases">
        <authorList>
            <person name="Amaro Gonzalez C."/>
        </authorList>
    </citation>
    <scope>NUCLEOTIDE SEQUENCE</scope>
</reference>
<evidence type="ECO:0000256" key="1">
    <source>
        <dbReference type="SAM" id="Phobius"/>
    </source>
</evidence>
<organism evidence="2">
    <name type="scientific">Anguilla anguilla</name>
    <name type="common">European freshwater eel</name>
    <name type="synonym">Muraena anguilla</name>
    <dbReference type="NCBI Taxonomy" id="7936"/>
    <lineage>
        <taxon>Eukaryota</taxon>
        <taxon>Metazoa</taxon>
        <taxon>Chordata</taxon>
        <taxon>Craniata</taxon>
        <taxon>Vertebrata</taxon>
        <taxon>Euteleostomi</taxon>
        <taxon>Actinopterygii</taxon>
        <taxon>Neopterygii</taxon>
        <taxon>Teleostei</taxon>
        <taxon>Anguilliformes</taxon>
        <taxon>Anguillidae</taxon>
        <taxon>Anguilla</taxon>
    </lineage>
</organism>
<keyword evidence="1" id="KW-0812">Transmembrane</keyword>
<sequence>MCTGLYDQNKHCVIFCLKEDIPGMFVFVFSSWSCTVFVLALTHLTRYLTD</sequence>
<keyword evidence="1" id="KW-0472">Membrane</keyword>
<name>A0A0E9WNN7_ANGAN</name>
<accession>A0A0E9WNN7</accession>
<protein>
    <submittedName>
        <fullName evidence="2">Uncharacterized protein</fullName>
    </submittedName>
</protein>
<dbReference type="AlphaFoldDB" id="A0A0E9WNN7"/>
<evidence type="ECO:0000313" key="2">
    <source>
        <dbReference type="EMBL" id="JAH91078.1"/>
    </source>
</evidence>
<keyword evidence="1" id="KW-1133">Transmembrane helix</keyword>